<evidence type="ECO:0000256" key="7">
    <source>
        <dbReference type="ARBA" id="ARBA00022801"/>
    </source>
</evidence>
<evidence type="ECO:0000256" key="2">
    <source>
        <dbReference type="ARBA" id="ARBA00001946"/>
    </source>
</evidence>
<evidence type="ECO:0000256" key="8">
    <source>
        <dbReference type="ARBA" id="ARBA00022842"/>
    </source>
</evidence>
<dbReference type="UniPathway" id="UPA00865">
    <property type="reaction ID" value="UER00834"/>
</dbReference>
<feature type="binding site" evidence="10">
    <location>
        <position position="14"/>
    </location>
    <ligand>
        <name>Mg(2+)</name>
        <dbReference type="ChEBI" id="CHEBI:18420"/>
    </ligand>
</feature>
<feature type="binding site" evidence="10">
    <location>
        <position position="171"/>
    </location>
    <ligand>
        <name>Mg(2+)</name>
        <dbReference type="ChEBI" id="CHEBI:18420"/>
    </ligand>
</feature>
<evidence type="ECO:0000256" key="6">
    <source>
        <dbReference type="ARBA" id="ARBA00022723"/>
    </source>
</evidence>
<dbReference type="SFLD" id="SFLDS00003">
    <property type="entry name" value="Haloacid_Dehalogenase"/>
    <property type="match status" value="1"/>
</dbReference>
<evidence type="ECO:0000256" key="5">
    <source>
        <dbReference type="ARBA" id="ARBA00013078"/>
    </source>
</evidence>
<dbReference type="NCBIfam" id="TIGR01549">
    <property type="entry name" value="HAD-SF-IA-v1"/>
    <property type="match status" value="1"/>
</dbReference>
<evidence type="ECO:0000256" key="1">
    <source>
        <dbReference type="ARBA" id="ARBA00000830"/>
    </source>
</evidence>
<dbReference type="HAMAP" id="MF_00495">
    <property type="entry name" value="GPH_hydrolase_bact"/>
    <property type="match status" value="1"/>
</dbReference>
<sequence>MAAFPHDIVGFDLDGTLFDTSADLAAALNHVLHGLERPPLSRAQVTSMVGEGTRRMLAKGLEASGDCTPELVDRSYPQLMGFYEAHLTAGTRPYPGLVAALDGLAEAGATLAVVTNKVEHLAVRLLADMGLADRFATVIGGDTVGEGKPSPLPILEMIRRCGGGRAAFVGDSRFDVEAARNAGVPVVAVSFGFLGHGVHDLNPDAVIDHFVELVPALTRLGQPNHRSTA</sequence>
<dbReference type="GO" id="GO:0046295">
    <property type="term" value="P:glycolate biosynthetic process"/>
    <property type="evidence" value="ECO:0007669"/>
    <property type="project" value="UniProtKB-UniRule"/>
</dbReference>
<dbReference type="InterPro" id="IPR050155">
    <property type="entry name" value="HAD-like_hydrolase_sf"/>
</dbReference>
<keyword evidence="9 10" id="KW-0119">Carbohydrate metabolism</keyword>
<evidence type="ECO:0000313" key="12">
    <source>
        <dbReference type="Proteomes" id="UP000527143"/>
    </source>
</evidence>
<organism evidence="11 12">
    <name type="scientific">Sphingomonas xinjiangensis</name>
    <dbReference type="NCBI Taxonomy" id="643568"/>
    <lineage>
        <taxon>Bacteria</taxon>
        <taxon>Pseudomonadati</taxon>
        <taxon>Pseudomonadota</taxon>
        <taxon>Alphaproteobacteria</taxon>
        <taxon>Sphingomonadales</taxon>
        <taxon>Sphingomonadaceae</taxon>
        <taxon>Sphingomonas</taxon>
    </lineage>
</organism>
<dbReference type="InterPro" id="IPR041492">
    <property type="entry name" value="HAD_2"/>
</dbReference>
<keyword evidence="6 10" id="KW-0479">Metal-binding</keyword>
<protein>
    <recommendedName>
        <fullName evidence="5 10">Phosphoglycolate phosphatase</fullName>
        <shortName evidence="10">PGP</shortName>
        <shortName evidence="10">PGPase</shortName>
        <ecNumber evidence="5 10">3.1.3.18</ecNumber>
    </recommendedName>
</protein>
<dbReference type="InterPro" id="IPR037512">
    <property type="entry name" value="PGPase_prok"/>
</dbReference>
<evidence type="ECO:0000256" key="4">
    <source>
        <dbReference type="ARBA" id="ARBA00006171"/>
    </source>
</evidence>
<dbReference type="PANTHER" id="PTHR43434:SF1">
    <property type="entry name" value="PHOSPHOGLYCOLATE PHOSPHATASE"/>
    <property type="match status" value="1"/>
</dbReference>
<keyword evidence="12" id="KW-1185">Reference proteome</keyword>
<dbReference type="GO" id="GO:0046872">
    <property type="term" value="F:metal ion binding"/>
    <property type="evidence" value="ECO:0007669"/>
    <property type="project" value="UniProtKB-KW"/>
</dbReference>
<dbReference type="PANTHER" id="PTHR43434">
    <property type="entry name" value="PHOSPHOGLYCOLATE PHOSPHATASE"/>
    <property type="match status" value="1"/>
</dbReference>
<dbReference type="AlphaFoldDB" id="A0A840YB22"/>
<feature type="binding site" evidence="10">
    <location>
        <position position="12"/>
    </location>
    <ligand>
        <name>Mg(2+)</name>
        <dbReference type="ChEBI" id="CHEBI:18420"/>
    </ligand>
</feature>
<dbReference type="GO" id="GO:0006281">
    <property type="term" value="P:DNA repair"/>
    <property type="evidence" value="ECO:0007669"/>
    <property type="project" value="TreeGrafter"/>
</dbReference>
<evidence type="ECO:0000256" key="10">
    <source>
        <dbReference type="HAMAP-Rule" id="MF_00495"/>
    </source>
</evidence>
<comment type="function">
    <text evidence="10">Specifically catalyzes the dephosphorylation of 2-phosphoglycolate. Is involved in the dissimilation of the intracellular 2-phosphoglycolate formed during the DNA repair of 3'-phosphoglycolate ends, a major class of DNA lesions induced by oxidative stress.</text>
</comment>
<dbReference type="Proteomes" id="UP000527143">
    <property type="component" value="Unassembled WGS sequence"/>
</dbReference>
<dbReference type="Gene3D" id="1.10.150.240">
    <property type="entry name" value="Putative phosphatase, domain 2"/>
    <property type="match status" value="1"/>
</dbReference>
<dbReference type="InterPro" id="IPR006439">
    <property type="entry name" value="HAD-SF_hydro_IA"/>
</dbReference>
<name>A0A840YB22_9SPHN</name>
<proteinExistence type="inferred from homology"/>
<evidence type="ECO:0000313" key="11">
    <source>
        <dbReference type="EMBL" id="MBB5710537.1"/>
    </source>
</evidence>
<feature type="active site" description="Nucleophile" evidence="10">
    <location>
        <position position="12"/>
    </location>
</feature>
<dbReference type="SFLD" id="SFLDG01129">
    <property type="entry name" value="C1.5:_HAD__Beta-PGM__Phosphata"/>
    <property type="match status" value="1"/>
</dbReference>
<dbReference type="EMBL" id="JACIJF010000004">
    <property type="protein sequence ID" value="MBB5710537.1"/>
    <property type="molecule type" value="Genomic_DNA"/>
</dbReference>
<comment type="caution">
    <text evidence="11">The sequence shown here is derived from an EMBL/GenBank/DDBJ whole genome shotgun (WGS) entry which is preliminary data.</text>
</comment>
<dbReference type="InterPro" id="IPR023198">
    <property type="entry name" value="PGP-like_dom2"/>
</dbReference>
<dbReference type="GO" id="GO:0005975">
    <property type="term" value="P:carbohydrate metabolic process"/>
    <property type="evidence" value="ECO:0007669"/>
    <property type="project" value="InterPro"/>
</dbReference>
<dbReference type="Pfam" id="PF13419">
    <property type="entry name" value="HAD_2"/>
    <property type="match status" value="1"/>
</dbReference>
<dbReference type="RefSeq" id="WP_184086568.1">
    <property type="nucleotide sequence ID" value="NZ_JACIJF010000004.1"/>
</dbReference>
<dbReference type="GO" id="GO:0005829">
    <property type="term" value="C:cytosol"/>
    <property type="evidence" value="ECO:0007669"/>
    <property type="project" value="TreeGrafter"/>
</dbReference>
<dbReference type="EC" id="3.1.3.18" evidence="5 10"/>
<evidence type="ECO:0000256" key="9">
    <source>
        <dbReference type="ARBA" id="ARBA00023277"/>
    </source>
</evidence>
<dbReference type="InterPro" id="IPR023214">
    <property type="entry name" value="HAD_sf"/>
</dbReference>
<dbReference type="Gene3D" id="3.40.50.1000">
    <property type="entry name" value="HAD superfamily/HAD-like"/>
    <property type="match status" value="1"/>
</dbReference>
<reference evidence="11 12" key="1">
    <citation type="submission" date="2020-08" db="EMBL/GenBank/DDBJ databases">
        <title>Genomic Encyclopedia of Type Strains, Phase IV (KMG-IV): sequencing the most valuable type-strain genomes for metagenomic binning, comparative biology and taxonomic classification.</title>
        <authorList>
            <person name="Goeker M."/>
        </authorList>
    </citation>
    <scope>NUCLEOTIDE SEQUENCE [LARGE SCALE GENOMIC DNA]</scope>
    <source>
        <strain evidence="11 12">DSM 26736</strain>
    </source>
</reference>
<comment type="catalytic activity">
    <reaction evidence="1 10">
        <text>2-phosphoglycolate + H2O = glycolate + phosphate</text>
        <dbReference type="Rhea" id="RHEA:14369"/>
        <dbReference type="ChEBI" id="CHEBI:15377"/>
        <dbReference type="ChEBI" id="CHEBI:29805"/>
        <dbReference type="ChEBI" id="CHEBI:43474"/>
        <dbReference type="ChEBI" id="CHEBI:58033"/>
        <dbReference type="EC" id="3.1.3.18"/>
    </reaction>
</comment>
<evidence type="ECO:0000256" key="3">
    <source>
        <dbReference type="ARBA" id="ARBA00004818"/>
    </source>
</evidence>
<keyword evidence="8 10" id="KW-0460">Magnesium</keyword>
<comment type="similarity">
    <text evidence="4 10">Belongs to the HAD-like hydrolase superfamily. CbbY/CbbZ/Gph/YieH family.</text>
</comment>
<comment type="pathway">
    <text evidence="3 10">Organic acid metabolism; glycolate biosynthesis; glycolate from 2-phosphoglycolate: step 1/1.</text>
</comment>
<comment type="cofactor">
    <cofactor evidence="2 10">
        <name>Mg(2+)</name>
        <dbReference type="ChEBI" id="CHEBI:18420"/>
    </cofactor>
</comment>
<accession>A0A840YB22</accession>
<dbReference type="InterPro" id="IPR036412">
    <property type="entry name" value="HAD-like_sf"/>
</dbReference>
<keyword evidence="7 10" id="KW-0378">Hydrolase</keyword>
<dbReference type="GO" id="GO:0008967">
    <property type="term" value="F:phosphoglycolate phosphatase activity"/>
    <property type="evidence" value="ECO:0007669"/>
    <property type="project" value="UniProtKB-UniRule"/>
</dbReference>
<gene>
    <name evidence="11" type="ORF">FHT02_001768</name>
</gene>
<dbReference type="SUPFAM" id="SSF56784">
    <property type="entry name" value="HAD-like"/>
    <property type="match status" value="1"/>
</dbReference>